<reference evidence="4" key="2">
    <citation type="journal article" date="2010" name="PLoS Genet.">
        <title>Structure, function, and evolution of the Thiomonas spp. genome.</title>
        <authorList>
            <person name="Arsene-Ploetze F."/>
            <person name="Koechler S."/>
            <person name="Marchal M."/>
            <person name="Coppee J.Y."/>
            <person name="Chandler M."/>
            <person name="Bonnefoy V."/>
            <person name="Brochier-Armanet C."/>
            <person name="Barakat M."/>
            <person name="Barbe V."/>
            <person name="Battaglia-Brunet F."/>
            <person name="Bruneel O."/>
            <person name="Bryan C.G."/>
            <person name="Cleiss-Arnold J."/>
            <person name="Cruveiller S."/>
            <person name="Erhardt M."/>
            <person name="Heinrich-Salmeron A."/>
            <person name="Hommais F."/>
            <person name="Joulian C."/>
            <person name="Krin E."/>
            <person name="Lieutaud A."/>
            <person name="Lievremont D."/>
            <person name="Michel C."/>
            <person name="Muller D."/>
            <person name="Ortet P."/>
            <person name="Proux C."/>
            <person name="Siguier P."/>
            <person name="Roche D."/>
            <person name="Rouy Z."/>
            <person name="Salvignol G."/>
            <person name="Slyemi D."/>
            <person name="Talla E."/>
            <person name="Weiss S."/>
            <person name="Weissenbach J."/>
            <person name="Medigue C."/>
            <person name="Bertin P.N."/>
        </authorList>
    </citation>
    <scope>NUCLEOTIDE SEQUENCE [LARGE SCALE GENOMIC DNA]</scope>
    <source>
        <strain evidence="4">DSM 22701 / CIP 110005 / 3As</strain>
    </source>
</reference>
<dbReference type="AlphaFoldDB" id="D6CUQ6"/>
<name>D6CUQ6_THIA3</name>
<dbReference type="EMBL" id="CTRI01000030">
    <property type="protein sequence ID" value="CQR39098.1"/>
    <property type="molecule type" value="Genomic_DNA"/>
</dbReference>
<keyword evidence="5" id="KW-1185">Reference proteome</keyword>
<evidence type="ECO:0000313" key="2">
    <source>
        <dbReference type="EMBL" id="CAZ89025.1"/>
    </source>
</evidence>
<feature type="region of interest" description="Disordered" evidence="1">
    <location>
        <begin position="71"/>
        <end position="90"/>
    </location>
</feature>
<gene>
    <name evidence="2" type="ordered locus">THI_2393</name>
    <name evidence="3" type="ORF">THICB1_80140</name>
</gene>
<reference evidence="2" key="3">
    <citation type="submission" date="2010-07" db="EMBL/GenBank/DDBJ databases">
        <authorList>
            <person name="Genoscope - CEA"/>
        </authorList>
    </citation>
    <scope>NUCLEOTIDE SEQUENCE</scope>
    <source>
        <strain evidence="2">3As</strain>
    </source>
</reference>
<accession>D6CUQ6</accession>
<evidence type="ECO:0000256" key="1">
    <source>
        <dbReference type="SAM" id="MobiDB-lite"/>
    </source>
</evidence>
<evidence type="ECO:0000313" key="4">
    <source>
        <dbReference type="Proteomes" id="UP000002372"/>
    </source>
</evidence>
<evidence type="ECO:0000313" key="5">
    <source>
        <dbReference type="Proteomes" id="UP000078599"/>
    </source>
</evidence>
<dbReference type="Proteomes" id="UP000002372">
    <property type="component" value="Chromosome"/>
</dbReference>
<dbReference type="KEGG" id="thi:THI_2393"/>
<dbReference type="EMBL" id="FP475956">
    <property type="protein sequence ID" value="CAZ89025.1"/>
    <property type="molecule type" value="Genomic_DNA"/>
</dbReference>
<evidence type="ECO:0000313" key="3">
    <source>
        <dbReference type="EMBL" id="CQR39098.1"/>
    </source>
</evidence>
<proteinExistence type="predicted"/>
<reference evidence="3 5" key="4">
    <citation type="submission" date="2015-03" db="EMBL/GenBank/DDBJ databases">
        <authorList>
            <person name="Regsiter A."/>
            <person name="william w."/>
        </authorList>
    </citation>
    <scope>NUCLEOTIDE SEQUENCE [LARGE SCALE GENOMIC DNA]</scope>
    <source>
        <strain evidence="3 5">CB1</strain>
    </source>
</reference>
<organism evidence="2 4">
    <name type="scientific">Thiomonas arsenitoxydans (strain DSM 22701 / CIP 110005 / 3As)</name>
    <dbReference type="NCBI Taxonomy" id="426114"/>
    <lineage>
        <taxon>Bacteria</taxon>
        <taxon>Pseudomonadati</taxon>
        <taxon>Pseudomonadota</taxon>
        <taxon>Betaproteobacteria</taxon>
        <taxon>Burkholderiales</taxon>
        <taxon>Thiomonas</taxon>
    </lineage>
</organism>
<protein>
    <submittedName>
        <fullName evidence="2">Uncharacterized protein</fullName>
    </submittedName>
</protein>
<dbReference type="Proteomes" id="UP000078599">
    <property type="component" value="Unassembled WGS sequence"/>
</dbReference>
<dbReference type="RefSeq" id="WP_013106318.1">
    <property type="nucleotide sequence ID" value="NC_014145.1"/>
</dbReference>
<sequence length="90" mass="10078">MPSRSTDPLQALKTMLDDARKAYLDTLQACDRAVRRGDDSALDALQRDAANRFAVLQHLAQQWPLRAARHTPWTMPDPAAHPSAKQPPHQ</sequence>
<reference key="1">
    <citation type="submission" date="2009-07" db="EMBL/GenBank/DDBJ databases">
        <authorList>
            <person name="Genoscope - CEA"/>
        </authorList>
    </citation>
    <scope>NUCLEOTIDE SEQUENCE</scope>
    <source>
        <strain>3As</strain>
    </source>
</reference>
<dbReference type="HOGENOM" id="CLU_2439835_0_0_4"/>